<accession>A0A0F9GLV5</accession>
<name>A0A0F9GLV5_9ZZZZ</name>
<dbReference type="EMBL" id="LAZR01027932">
    <property type="protein sequence ID" value="KKL64152.1"/>
    <property type="molecule type" value="Genomic_DNA"/>
</dbReference>
<comment type="caution">
    <text evidence="1">The sequence shown here is derived from an EMBL/GenBank/DDBJ whole genome shotgun (WGS) entry which is preliminary data.</text>
</comment>
<dbReference type="PROSITE" id="PS51257">
    <property type="entry name" value="PROKAR_LIPOPROTEIN"/>
    <property type="match status" value="1"/>
</dbReference>
<evidence type="ECO:0008006" key="2">
    <source>
        <dbReference type="Google" id="ProtNLM"/>
    </source>
</evidence>
<reference evidence="1" key="1">
    <citation type="journal article" date="2015" name="Nature">
        <title>Complex archaea that bridge the gap between prokaryotes and eukaryotes.</title>
        <authorList>
            <person name="Spang A."/>
            <person name="Saw J.H."/>
            <person name="Jorgensen S.L."/>
            <person name="Zaremba-Niedzwiedzka K."/>
            <person name="Martijn J."/>
            <person name="Lind A.E."/>
            <person name="van Eijk R."/>
            <person name="Schleper C."/>
            <person name="Guy L."/>
            <person name="Ettema T.J."/>
        </authorList>
    </citation>
    <scope>NUCLEOTIDE SEQUENCE</scope>
</reference>
<organism evidence="1">
    <name type="scientific">marine sediment metagenome</name>
    <dbReference type="NCBI Taxonomy" id="412755"/>
    <lineage>
        <taxon>unclassified sequences</taxon>
        <taxon>metagenomes</taxon>
        <taxon>ecological metagenomes</taxon>
    </lineage>
</organism>
<gene>
    <name evidence="1" type="ORF">LCGC14_2167880</name>
</gene>
<evidence type="ECO:0000313" key="1">
    <source>
        <dbReference type="EMBL" id="KKL64152.1"/>
    </source>
</evidence>
<proteinExistence type="predicted"/>
<sequence>MKIWLALVSLLILSGCANTTWQELSDCRKVNLVALVPVLNDDGSVFKTIDGKPVMKTEGVCKAEYAAYQKHMDAKERRAVKRAPKCPDGSIWYCYRKSCGCARNDDVRDVVRRMGY</sequence>
<dbReference type="AlphaFoldDB" id="A0A0F9GLV5"/>
<protein>
    <recommendedName>
        <fullName evidence="2">Lipoprotein</fullName>
    </recommendedName>
</protein>